<dbReference type="InterPro" id="IPR050369">
    <property type="entry name" value="RBOH/FRE"/>
</dbReference>
<evidence type="ECO:0000259" key="7">
    <source>
        <dbReference type="PROSITE" id="PS51384"/>
    </source>
</evidence>
<comment type="subcellular location">
    <subcellularLocation>
        <location evidence="1">Membrane</location>
        <topology evidence="1">Multi-pass membrane protein</topology>
    </subcellularLocation>
</comment>
<feature type="transmembrane region" description="Helical" evidence="6">
    <location>
        <begin position="168"/>
        <end position="188"/>
    </location>
</feature>
<evidence type="ECO:0000256" key="1">
    <source>
        <dbReference type="ARBA" id="ARBA00004141"/>
    </source>
</evidence>
<feature type="transmembrane region" description="Helical" evidence="6">
    <location>
        <begin position="200"/>
        <end position="219"/>
    </location>
</feature>
<organism evidence="8">
    <name type="scientific">Acanthamoeba castellanii</name>
    <name type="common">Amoeba</name>
    <dbReference type="NCBI Taxonomy" id="5755"/>
    <lineage>
        <taxon>Eukaryota</taxon>
        <taxon>Amoebozoa</taxon>
        <taxon>Discosea</taxon>
        <taxon>Longamoebia</taxon>
        <taxon>Centramoebida</taxon>
        <taxon>Acanthamoebidae</taxon>
        <taxon>Acanthamoeba</taxon>
    </lineage>
</organism>
<dbReference type="InterPro" id="IPR013112">
    <property type="entry name" value="FAD-bd_8"/>
</dbReference>
<dbReference type="Pfam" id="PF08030">
    <property type="entry name" value="NAD_binding_6"/>
    <property type="match status" value="1"/>
</dbReference>
<name>H2EZP2_ACACA</name>
<dbReference type="SUPFAM" id="SSF63380">
    <property type="entry name" value="Riboflavin synthase domain-like"/>
    <property type="match status" value="1"/>
</dbReference>
<dbReference type="InterPro" id="IPR017927">
    <property type="entry name" value="FAD-bd_FR_type"/>
</dbReference>
<dbReference type="Pfam" id="PF01794">
    <property type="entry name" value="Ferric_reduct"/>
    <property type="match status" value="1"/>
</dbReference>
<dbReference type="SFLD" id="SFLDS00052">
    <property type="entry name" value="Ferric_Reductase_Domain"/>
    <property type="match status" value="1"/>
</dbReference>
<evidence type="ECO:0000256" key="6">
    <source>
        <dbReference type="SAM" id="Phobius"/>
    </source>
</evidence>
<dbReference type="GO" id="GO:0043020">
    <property type="term" value="C:NADPH oxidase complex"/>
    <property type="evidence" value="ECO:0007669"/>
    <property type="project" value="TreeGrafter"/>
</dbReference>
<dbReference type="SFLD" id="SFLDG01169">
    <property type="entry name" value="NADPH_oxidase_subgroup_(NOX)"/>
    <property type="match status" value="1"/>
</dbReference>
<dbReference type="Gene3D" id="3.40.50.80">
    <property type="entry name" value="Nucleotide-binding domain of ferredoxin-NADP reductase (FNR) module"/>
    <property type="match status" value="1"/>
</dbReference>
<dbReference type="VEuPathDB" id="AmoebaDB:ACA1_370180"/>
<evidence type="ECO:0000256" key="3">
    <source>
        <dbReference type="ARBA" id="ARBA00022989"/>
    </source>
</evidence>
<sequence length="553" mass="62539">MDDVKGFFRFIINSPKYSGQDLKDYWVNEGPKAIFVVGWLLINAGLMTERAIHYANLSPGPYDVFGGALIAARASAVAIKFNMGLLLIPVLRNFLSYLRGTVVGTYLPIDKSIVFHRRIAWMIAFLTIVHATAHYVNYNTTENYPNIIEYKDRTGFKGDSLPTTWESAWTTLAGTTGHLAVLVMILIYTSAMESVRRPYFEAFWFTHHLFVIWFGLLVAHGAMSNLETTTVWAWIAGPLLVYLIERLVRLVRGNQNTILQKLVGHPSRVLELRMKKSSFKFEAAQYLFLNCPYISRNEWHPFTISSAPEEDFVSVHIRVVGDWTGKMEKLFNPERNLGVVAENVLTAPNGMPILRIDGPFGTASTDIFKFETVMLIGAGIGVTPFASILKTIRFRLEAALQDGGVGSSDGRLRSAAPISVTKVYFYHIVREKNAFEWFFEVLVALENDNVNNFLEIHTYLTSVKSLDEARRLVGEDDAAVFGDRDPVTGLRTPAHYGRPNFDEIFRTVADLHPEEHVGVFFCGPHSLSKQLYGFARRQSRATTTKFHYHKENF</sequence>
<keyword evidence="4" id="KW-0560">Oxidoreductase</keyword>
<dbReference type="Gene3D" id="2.40.30.10">
    <property type="entry name" value="Translation factors"/>
    <property type="match status" value="1"/>
</dbReference>
<dbReference type="GO" id="GO:0042554">
    <property type="term" value="P:superoxide anion generation"/>
    <property type="evidence" value="ECO:0007669"/>
    <property type="project" value="TreeGrafter"/>
</dbReference>
<feature type="transmembrane region" description="Helical" evidence="6">
    <location>
        <begin position="119"/>
        <end position="136"/>
    </location>
</feature>
<keyword evidence="3 6" id="KW-1133">Transmembrane helix</keyword>
<dbReference type="InterPro" id="IPR017938">
    <property type="entry name" value="Riboflavin_synthase-like_b-brl"/>
</dbReference>
<dbReference type="AlphaFoldDB" id="H2EZP2"/>
<dbReference type="Pfam" id="PF08022">
    <property type="entry name" value="FAD_binding_8"/>
    <property type="match status" value="1"/>
</dbReference>
<dbReference type="SUPFAM" id="SSF52343">
    <property type="entry name" value="Ferredoxin reductase-like, C-terminal NADP-linked domain"/>
    <property type="match status" value="1"/>
</dbReference>
<dbReference type="PRINTS" id="PR00466">
    <property type="entry name" value="GP91PHOX"/>
</dbReference>
<evidence type="ECO:0000256" key="5">
    <source>
        <dbReference type="ARBA" id="ARBA00023136"/>
    </source>
</evidence>
<proteinExistence type="evidence at transcript level"/>
<dbReference type="SFLD" id="SFLDG01168">
    <property type="entry name" value="Ferric_reductase_subgroup_(FRE"/>
    <property type="match status" value="1"/>
</dbReference>
<accession>H2EZP2</accession>
<dbReference type="InterPro" id="IPR039261">
    <property type="entry name" value="FNR_nucleotide-bd"/>
</dbReference>
<dbReference type="PROSITE" id="PS51384">
    <property type="entry name" value="FAD_FR"/>
    <property type="match status" value="1"/>
</dbReference>
<keyword evidence="2 6" id="KW-0812">Transmembrane</keyword>
<dbReference type="GO" id="GO:0016175">
    <property type="term" value="F:superoxide-generating NAD(P)H oxidase activity"/>
    <property type="evidence" value="ECO:0007669"/>
    <property type="project" value="TreeGrafter"/>
</dbReference>
<feature type="transmembrane region" description="Helical" evidence="6">
    <location>
        <begin position="33"/>
        <end position="52"/>
    </location>
</feature>
<feature type="transmembrane region" description="Helical" evidence="6">
    <location>
        <begin position="231"/>
        <end position="248"/>
    </location>
</feature>
<evidence type="ECO:0000256" key="2">
    <source>
        <dbReference type="ARBA" id="ARBA00022692"/>
    </source>
</evidence>
<dbReference type="PANTHER" id="PTHR11972">
    <property type="entry name" value="NADPH OXIDASE"/>
    <property type="match status" value="1"/>
</dbReference>
<protein>
    <submittedName>
        <fullName evidence="8">NADPH oxidase B</fullName>
    </submittedName>
</protein>
<dbReference type="InterPro" id="IPR000778">
    <property type="entry name" value="Cyt_b245_heavy_chain"/>
</dbReference>
<evidence type="ECO:0000256" key="4">
    <source>
        <dbReference type="ARBA" id="ARBA00023002"/>
    </source>
</evidence>
<dbReference type="InterPro" id="IPR013130">
    <property type="entry name" value="Fe3_Rdtase_TM_dom"/>
</dbReference>
<keyword evidence="5 6" id="KW-0472">Membrane</keyword>
<dbReference type="CDD" id="cd06186">
    <property type="entry name" value="NOX_Duox_like_FAD_NADP"/>
    <property type="match status" value="1"/>
</dbReference>
<dbReference type="InterPro" id="IPR013121">
    <property type="entry name" value="Fe_red_NAD-bd_6"/>
</dbReference>
<dbReference type="PANTHER" id="PTHR11972:SF153">
    <property type="entry name" value="SUPEROXIDE-GENERATING NADPH OXIDASE HEAVY CHAIN SUBUNIT A"/>
    <property type="match status" value="1"/>
</dbReference>
<evidence type="ECO:0000313" key="8">
    <source>
        <dbReference type="EMBL" id="AEX91748.1"/>
    </source>
</evidence>
<feature type="transmembrane region" description="Helical" evidence="6">
    <location>
        <begin position="64"/>
        <end position="91"/>
    </location>
</feature>
<dbReference type="EMBL" id="JQ239424">
    <property type="protein sequence ID" value="AEX91748.1"/>
    <property type="molecule type" value="mRNA"/>
</dbReference>
<dbReference type="GO" id="GO:0006952">
    <property type="term" value="P:defense response"/>
    <property type="evidence" value="ECO:0007669"/>
    <property type="project" value="TreeGrafter"/>
</dbReference>
<feature type="domain" description="FAD-binding FR-type" evidence="7">
    <location>
        <begin position="243"/>
        <end position="366"/>
    </location>
</feature>
<reference evidence="8" key="1">
    <citation type="submission" date="2011-12" db="EMBL/GenBank/DDBJ databases">
        <title>Reactive oxygen species mediated by NADPH oxidase are essential for the encystation of Acanthamoeba.</title>
        <authorList>
            <person name="Jha B.K."/>
            <person name="Song S.-M."/>
            <person name="Kong H.-H."/>
            <person name="Hong Y."/>
            <person name="Chung D.-I."/>
        </authorList>
    </citation>
    <scope>NUCLEOTIDE SEQUENCE</scope>
</reference>